<comment type="caution">
    <text evidence="2">The sequence shown here is derived from an EMBL/GenBank/DDBJ whole genome shotgun (WGS) entry which is preliminary data.</text>
</comment>
<keyword evidence="3" id="KW-1185">Reference proteome</keyword>
<evidence type="ECO:0000313" key="3">
    <source>
        <dbReference type="Proteomes" id="UP001596445"/>
    </source>
</evidence>
<dbReference type="PANTHER" id="PTHR36837:SF2">
    <property type="entry name" value="POLY(3-HYDROXYALKANOATE) POLYMERASE SUBUNIT PHAC"/>
    <property type="match status" value="1"/>
</dbReference>
<evidence type="ECO:0000259" key="1">
    <source>
        <dbReference type="Pfam" id="PF00561"/>
    </source>
</evidence>
<proteinExistence type="predicted"/>
<dbReference type="AlphaFoldDB" id="A0ABD5VZY9"/>
<dbReference type="Gene3D" id="3.40.50.1820">
    <property type="entry name" value="alpha/beta hydrolase"/>
    <property type="match status" value="1"/>
</dbReference>
<evidence type="ECO:0000313" key="2">
    <source>
        <dbReference type="EMBL" id="MFC7056970.1"/>
    </source>
</evidence>
<keyword evidence="2" id="KW-0378">Hydrolase</keyword>
<dbReference type="SUPFAM" id="SSF53474">
    <property type="entry name" value="alpha/beta-Hydrolases"/>
    <property type="match status" value="1"/>
</dbReference>
<protein>
    <submittedName>
        <fullName evidence="2">Alpha/beta fold hydrolase</fullName>
    </submittedName>
</protein>
<reference evidence="2 3" key="1">
    <citation type="journal article" date="2019" name="Int. J. Syst. Evol. Microbiol.">
        <title>The Global Catalogue of Microorganisms (GCM) 10K type strain sequencing project: providing services to taxonomists for standard genome sequencing and annotation.</title>
        <authorList>
            <consortium name="The Broad Institute Genomics Platform"/>
            <consortium name="The Broad Institute Genome Sequencing Center for Infectious Disease"/>
            <person name="Wu L."/>
            <person name="Ma J."/>
        </authorList>
    </citation>
    <scope>NUCLEOTIDE SEQUENCE [LARGE SCALE GENOMIC DNA]</scope>
    <source>
        <strain evidence="2 3">JCM 30072</strain>
    </source>
</reference>
<organism evidence="2 3">
    <name type="scientific">Halovenus salina</name>
    <dbReference type="NCBI Taxonomy" id="1510225"/>
    <lineage>
        <taxon>Archaea</taxon>
        <taxon>Methanobacteriati</taxon>
        <taxon>Methanobacteriota</taxon>
        <taxon>Stenosarchaea group</taxon>
        <taxon>Halobacteria</taxon>
        <taxon>Halobacteriales</taxon>
        <taxon>Haloarculaceae</taxon>
        <taxon>Halovenus</taxon>
    </lineage>
</organism>
<dbReference type="RefSeq" id="WP_382183669.1">
    <property type="nucleotide sequence ID" value="NZ_JBHSZI010000001.1"/>
</dbReference>
<name>A0ABD5VZY9_9EURY</name>
<dbReference type="EMBL" id="JBHSZI010000001">
    <property type="protein sequence ID" value="MFC7056970.1"/>
    <property type="molecule type" value="Genomic_DNA"/>
</dbReference>
<gene>
    <name evidence="2" type="ORF">ACFQQG_00735</name>
</gene>
<sequence>MIYEENKLELHYYEPAEKRHETPICLVYALVNRPYILDLQPDRSVIGQLLDAGFEVYLIDWGEPSRLDTTLGLEDYVCRYLDNCVSVITDRSTVDSVHLLGYCMGGSLALMYTARFQQQVRTLSLMATPVVFDDTGGLLERWAQFYDPEVVAETYGNVPAELLAAQFAMMEPVENLLTKYVQFFEKLDDEAFVEMFARMERWTWDGVDVAGQAFTEFVDDVYRNNDLIAGEITLCGECVDPADVDVPLLQIVGQYDHIVPPASSEVLNDVVASEDERLITFSAGHIGISVSERAHEQLWPEVCRWLAQRDVFVPEESTET</sequence>
<dbReference type="Pfam" id="PF00561">
    <property type="entry name" value="Abhydrolase_1"/>
    <property type="match status" value="1"/>
</dbReference>
<accession>A0ABD5VZY9</accession>
<dbReference type="PANTHER" id="PTHR36837">
    <property type="entry name" value="POLY(3-HYDROXYALKANOATE) POLYMERASE SUBUNIT PHAC"/>
    <property type="match status" value="1"/>
</dbReference>
<dbReference type="InterPro" id="IPR000073">
    <property type="entry name" value="AB_hydrolase_1"/>
</dbReference>
<dbReference type="GO" id="GO:0016787">
    <property type="term" value="F:hydrolase activity"/>
    <property type="evidence" value="ECO:0007669"/>
    <property type="project" value="UniProtKB-KW"/>
</dbReference>
<dbReference type="InterPro" id="IPR051321">
    <property type="entry name" value="PHA/PHB_synthase"/>
</dbReference>
<dbReference type="InterPro" id="IPR029058">
    <property type="entry name" value="AB_hydrolase_fold"/>
</dbReference>
<feature type="domain" description="AB hydrolase-1" evidence="1">
    <location>
        <begin position="42"/>
        <end position="287"/>
    </location>
</feature>
<dbReference type="Proteomes" id="UP001596445">
    <property type="component" value="Unassembled WGS sequence"/>
</dbReference>